<gene>
    <name evidence="1" type="ORF">DERYTH_LOCUS14789</name>
</gene>
<protein>
    <submittedName>
        <fullName evidence="1">15092_t:CDS:1</fullName>
    </submittedName>
</protein>
<dbReference type="Proteomes" id="UP000789405">
    <property type="component" value="Unassembled WGS sequence"/>
</dbReference>
<feature type="non-terminal residue" evidence="1">
    <location>
        <position position="83"/>
    </location>
</feature>
<reference evidence="1" key="1">
    <citation type="submission" date="2021-06" db="EMBL/GenBank/DDBJ databases">
        <authorList>
            <person name="Kallberg Y."/>
            <person name="Tangrot J."/>
            <person name="Rosling A."/>
        </authorList>
    </citation>
    <scope>NUCLEOTIDE SEQUENCE</scope>
    <source>
        <strain evidence="1">MA453B</strain>
    </source>
</reference>
<evidence type="ECO:0000313" key="1">
    <source>
        <dbReference type="EMBL" id="CAG8726928.1"/>
    </source>
</evidence>
<accession>A0A9N9NEB7</accession>
<dbReference type="EMBL" id="CAJVPY010011425">
    <property type="protein sequence ID" value="CAG8726928.1"/>
    <property type="molecule type" value="Genomic_DNA"/>
</dbReference>
<name>A0A9N9NEB7_9GLOM</name>
<proteinExistence type="predicted"/>
<dbReference type="AlphaFoldDB" id="A0A9N9NEB7"/>
<sequence>MSPERKNVPYDWYSLKQKEWAGKQHSDTEKLILTLYNKDYYVIYYRNLQQYIKEGYVLEKVYRILGFGQSPWLEPYIAINTQR</sequence>
<organism evidence="1 2">
    <name type="scientific">Dentiscutata erythropus</name>
    <dbReference type="NCBI Taxonomy" id="1348616"/>
    <lineage>
        <taxon>Eukaryota</taxon>
        <taxon>Fungi</taxon>
        <taxon>Fungi incertae sedis</taxon>
        <taxon>Mucoromycota</taxon>
        <taxon>Glomeromycotina</taxon>
        <taxon>Glomeromycetes</taxon>
        <taxon>Diversisporales</taxon>
        <taxon>Gigasporaceae</taxon>
        <taxon>Dentiscutata</taxon>
    </lineage>
</organism>
<comment type="caution">
    <text evidence="1">The sequence shown here is derived from an EMBL/GenBank/DDBJ whole genome shotgun (WGS) entry which is preliminary data.</text>
</comment>
<evidence type="ECO:0000313" key="2">
    <source>
        <dbReference type="Proteomes" id="UP000789405"/>
    </source>
</evidence>
<keyword evidence="2" id="KW-1185">Reference proteome</keyword>
<dbReference type="OrthoDB" id="2402589at2759"/>